<evidence type="ECO:0000256" key="1">
    <source>
        <dbReference type="ARBA" id="ARBA00011900"/>
    </source>
</evidence>
<reference evidence="7" key="1">
    <citation type="submission" date="2022-02" db="EMBL/GenBank/DDBJ databases">
        <authorList>
            <person name="Leng L."/>
        </authorList>
    </citation>
    <scope>NUCLEOTIDE SEQUENCE</scope>
    <source>
        <strain evidence="7">JI</strain>
    </source>
</reference>
<dbReference type="GO" id="GO:0009007">
    <property type="term" value="F:site-specific DNA-methyltransferase (adenine-specific) activity"/>
    <property type="evidence" value="ECO:0007669"/>
    <property type="project" value="UniProtKB-EC"/>
</dbReference>
<keyword evidence="4" id="KW-0949">S-adenosyl-L-methionine</keyword>
<keyword evidence="2 7" id="KW-0489">Methyltransferase</keyword>
<dbReference type="PRINTS" id="PR00507">
    <property type="entry name" value="N12N6MTFRASE"/>
</dbReference>
<dbReference type="AlphaFoldDB" id="A0A9X4H2A1"/>
<protein>
    <recommendedName>
        <fullName evidence="1">site-specific DNA-methyltransferase (adenine-specific)</fullName>
        <ecNumber evidence="1">2.1.1.72</ecNumber>
    </recommendedName>
</protein>
<dbReference type="PANTHER" id="PTHR33841:SF1">
    <property type="entry name" value="DNA METHYLTRANSFERASE A"/>
    <property type="match status" value="1"/>
</dbReference>
<dbReference type="GO" id="GO:0003676">
    <property type="term" value="F:nucleic acid binding"/>
    <property type="evidence" value="ECO:0007669"/>
    <property type="project" value="InterPro"/>
</dbReference>
<evidence type="ECO:0000313" key="8">
    <source>
        <dbReference type="Proteomes" id="UP001154312"/>
    </source>
</evidence>
<dbReference type="InterPro" id="IPR050953">
    <property type="entry name" value="N4_N6_ade-DNA_methylase"/>
</dbReference>
<dbReference type="RefSeq" id="WP_277443516.1">
    <property type="nucleotide sequence ID" value="NZ_JAKOAV010000011.1"/>
</dbReference>
<dbReference type="NCBIfam" id="NF033452">
    <property type="entry name" value="BREX_1_MTaseX"/>
    <property type="match status" value="1"/>
</dbReference>
<organism evidence="7 8">
    <name type="scientific">Pelotomaculum isophthalicicum JI</name>
    <dbReference type="NCBI Taxonomy" id="947010"/>
    <lineage>
        <taxon>Bacteria</taxon>
        <taxon>Bacillati</taxon>
        <taxon>Bacillota</taxon>
        <taxon>Clostridia</taxon>
        <taxon>Eubacteriales</taxon>
        <taxon>Desulfotomaculaceae</taxon>
        <taxon>Pelotomaculum</taxon>
    </lineage>
</organism>
<dbReference type="EMBL" id="JAKOAV010000011">
    <property type="protein sequence ID" value="MDF9408221.1"/>
    <property type="molecule type" value="Genomic_DNA"/>
</dbReference>
<gene>
    <name evidence="7" type="primary">pglX</name>
    <name evidence="7" type="ORF">L7E55_07585</name>
</gene>
<dbReference type="Gene3D" id="3.40.50.150">
    <property type="entry name" value="Vaccinia Virus protein VP39"/>
    <property type="match status" value="1"/>
</dbReference>
<evidence type="ECO:0000256" key="3">
    <source>
        <dbReference type="ARBA" id="ARBA00022679"/>
    </source>
</evidence>
<comment type="catalytic activity">
    <reaction evidence="5">
        <text>a 2'-deoxyadenosine in DNA + S-adenosyl-L-methionine = an N(6)-methyl-2'-deoxyadenosine in DNA + S-adenosyl-L-homocysteine + H(+)</text>
        <dbReference type="Rhea" id="RHEA:15197"/>
        <dbReference type="Rhea" id="RHEA-COMP:12418"/>
        <dbReference type="Rhea" id="RHEA-COMP:12419"/>
        <dbReference type="ChEBI" id="CHEBI:15378"/>
        <dbReference type="ChEBI" id="CHEBI:57856"/>
        <dbReference type="ChEBI" id="CHEBI:59789"/>
        <dbReference type="ChEBI" id="CHEBI:90615"/>
        <dbReference type="ChEBI" id="CHEBI:90616"/>
        <dbReference type="EC" id="2.1.1.72"/>
    </reaction>
</comment>
<feature type="domain" description="Type II methyltransferase M.TaqI-like" evidence="6">
    <location>
        <begin position="335"/>
        <end position="556"/>
    </location>
</feature>
<dbReference type="InterPro" id="IPR002052">
    <property type="entry name" value="DNA_methylase_N6_adenine_CS"/>
</dbReference>
<dbReference type="SUPFAM" id="SSF53335">
    <property type="entry name" value="S-adenosyl-L-methionine-dependent methyltransferases"/>
    <property type="match status" value="1"/>
</dbReference>
<dbReference type="Proteomes" id="UP001154312">
    <property type="component" value="Unassembled WGS sequence"/>
</dbReference>
<evidence type="ECO:0000256" key="4">
    <source>
        <dbReference type="ARBA" id="ARBA00022691"/>
    </source>
</evidence>
<evidence type="ECO:0000256" key="5">
    <source>
        <dbReference type="ARBA" id="ARBA00047942"/>
    </source>
</evidence>
<evidence type="ECO:0000256" key="2">
    <source>
        <dbReference type="ARBA" id="ARBA00022603"/>
    </source>
</evidence>
<comment type="caution">
    <text evidence="7">The sequence shown here is derived from an EMBL/GenBank/DDBJ whole genome shotgun (WGS) entry which is preliminary data.</text>
</comment>
<keyword evidence="8" id="KW-1185">Reference proteome</keyword>
<dbReference type="Pfam" id="PF07669">
    <property type="entry name" value="Eco57I"/>
    <property type="match status" value="1"/>
</dbReference>
<dbReference type="InterPro" id="IPR011639">
    <property type="entry name" value="MethylTrfase_TaqI-like_dom"/>
</dbReference>
<dbReference type="EC" id="2.1.1.72" evidence="1"/>
<evidence type="ECO:0000313" key="7">
    <source>
        <dbReference type="EMBL" id="MDF9408221.1"/>
    </source>
</evidence>
<dbReference type="InterPro" id="IPR029063">
    <property type="entry name" value="SAM-dependent_MTases_sf"/>
</dbReference>
<dbReference type="GO" id="GO:0006304">
    <property type="term" value="P:DNA modification"/>
    <property type="evidence" value="ECO:0007669"/>
    <property type="project" value="InterPro"/>
</dbReference>
<dbReference type="InterPro" id="IPR047939">
    <property type="entry name" value="BREX_1_PglX"/>
</dbReference>
<sequence length="1148" mass="134381">MNKTAIKNVATYARKELISQVALRAQSFGITPKGPGEIEVGSDYVIINSQRYPKSFERPYKTLQKEIEKKGFQQVVEEVAYTWFNRFVALRFMEVNDYLPSKIRVLSSQTPGKVDPDVLTMYRELDFPFEESFVQEKMQKGDNEAAFRHLLIAQCNQLSRIMPFLFEKINDYTELLIPAPLLHTDSVISRLVSEIDEDDFREVEIIGWMYQYYISEKQKQIVGMNKGTVAKEDLPAATQLFTPKWIVQYMVQNSLGKLWHDHNPECSLIEKWEYYLHAKSKSISASEYLELESIKILDPACGSGHILVYAFDLLYDMYESQGYPAREIPALILTQNLYGLDIDKRAAQLAGFALLMKARSKDRRLFRREIKLNIYDFKDAETISDEALECFCKNENEIKEIKELVKQFSNAKSFGSLIVPPDLDYEDYLRRLEGLDEGVEDLFERRKVEELKEKLIPLFTQASILSKKYHVVVTNPPYHNKYNPEMKKFIQEHYADYKADLYSAFIYRCTRMTLPYGYCGMMSPYTWMFITTHEKLRLYIINNQSISSLIQLEYSAFEEATVPICTFVIQNHSGHIIGEFIRLTEFRGAELQPVKVQEAVLDLGVPYRYVFDSRSFPDIPGSPIAYWSSERVRRIFRENPKLGAVAEPRVGLQTGDNDRFLRLWYEVLFTCIGFALKNRESAKEIKLRWFPYNKGGSFRKWYGNQEYIINWENDGKEIRDFKPSVIRNQDYYFRKGITWSDVSSSYFGVRFLPQGFLFDVSGSMAFPLNGDIEFFLGLLCSKISVAKLKILNATLHFQVGDIKRIPVIYQNSSSISKLVLENVYLSKNDWNSFETSWDFELHPFLTYQKDTCLINQAFQNWADHAETQFRQLQANEEELNRIFIKIYGLEDELTPEVPDEEITVRRADRERDAKSFLSYAIGCMMGRYSLDVPGLAYAGGEFDSSKYRRFQPDHDGILPITDKSYFDDDIMDRLAEFLEVTFGKETLQENLYWLAESLTMKNNETPLERLRRYFMEEFYKDHLKIYQKRPIYWLFDSGRKKGFRALVYLHRYNPQTLAKMRLDYLQEMQVKYANEEQLLLQCLEQPDLSRAEKTATNKRLEEVRARQRELIDYDKLLADYANQRIALDLDDGVVANYAKLQPLLSSIK</sequence>
<evidence type="ECO:0000259" key="6">
    <source>
        <dbReference type="Pfam" id="PF07669"/>
    </source>
</evidence>
<dbReference type="GO" id="GO:0032259">
    <property type="term" value="P:methylation"/>
    <property type="evidence" value="ECO:0007669"/>
    <property type="project" value="UniProtKB-KW"/>
</dbReference>
<proteinExistence type="predicted"/>
<accession>A0A9X4H2A1</accession>
<keyword evidence="3 7" id="KW-0808">Transferase</keyword>
<dbReference type="PANTHER" id="PTHR33841">
    <property type="entry name" value="DNA METHYLTRANSFERASE YEEA-RELATED"/>
    <property type="match status" value="1"/>
</dbReference>
<dbReference type="PROSITE" id="PS00092">
    <property type="entry name" value="N6_MTASE"/>
    <property type="match status" value="1"/>
</dbReference>
<name>A0A9X4H2A1_9FIRM</name>